<feature type="transmembrane region" description="Helical" evidence="1">
    <location>
        <begin position="124"/>
        <end position="144"/>
    </location>
</feature>
<evidence type="ECO:0000313" key="2">
    <source>
        <dbReference type="EMBL" id="OPJ61621.1"/>
    </source>
</evidence>
<reference evidence="2 4" key="1">
    <citation type="submission" date="2017-03" db="EMBL/GenBank/DDBJ databases">
        <title>Genome sequence of Clostridium chromiireducens DSM 23318.</title>
        <authorList>
            <person name="Poehlein A."/>
            <person name="Daniel R."/>
        </authorList>
    </citation>
    <scope>NUCLEOTIDE SEQUENCE [LARGE SCALE GENOMIC DNA]</scope>
    <source>
        <strain evidence="2 4">DSM 23318</strain>
    </source>
</reference>
<name>A0A1V4INK4_9CLOT</name>
<dbReference type="Proteomes" id="UP000191056">
    <property type="component" value="Unassembled WGS sequence"/>
</dbReference>
<dbReference type="Proteomes" id="UP000265930">
    <property type="component" value="Unassembled WGS sequence"/>
</dbReference>
<evidence type="ECO:0000256" key="1">
    <source>
        <dbReference type="SAM" id="Phobius"/>
    </source>
</evidence>
<keyword evidence="1" id="KW-1133">Transmembrane helix</keyword>
<proteinExistence type="predicted"/>
<reference evidence="3 5" key="2">
    <citation type="submission" date="2018-08" db="EMBL/GenBank/DDBJ databases">
        <title>Genome of Clostridium chromiireducens C1, DSM12136.</title>
        <authorList>
            <person name="Xing M."/>
            <person name="Wei Y."/>
            <person name="Ang E.L."/>
            <person name="Zhao H."/>
            <person name="Zhang Y."/>
        </authorList>
    </citation>
    <scope>NUCLEOTIDE SEQUENCE [LARGE SCALE GENOMIC DNA]</scope>
    <source>
        <strain evidence="3 5">C1</strain>
    </source>
</reference>
<sequence length="151" mass="16965">MNISCDVILDLIPLVKDNVASEDSIKLVTEHIKSCESCKLELGRHTLPIQTELDDKRVVSSIKKKLFLVMSALLFIGAFIGMALNKNSSSNFMPAIIVVLGIVFVSLLIFKFDLKGDRYMKNFFLGRAIVTIIIFTILGIYLLMKNVLHLF</sequence>
<comment type="caution">
    <text evidence="2">The sequence shown here is derived from an EMBL/GenBank/DDBJ whole genome shotgun (WGS) entry which is preliminary data.</text>
</comment>
<accession>A0A1V4INK4</accession>
<dbReference type="OrthoDB" id="6194834at2"/>
<dbReference type="EMBL" id="MZGT01000029">
    <property type="protein sequence ID" value="OPJ61621.1"/>
    <property type="molecule type" value="Genomic_DNA"/>
</dbReference>
<gene>
    <name evidence="2" type="ORF">CLCHR_24150</name>
    <name evidence="3" type="ORF">D2A34_12880</name>
</gene>
<protein>
    <submittedName>
        <fullName evidence="3">Zf-HC2 domain-containing protein</fullName>
    </submittedName>
</protein>
<evidence type="ECO:0000313" key="4">
    <source>
        <dbReference type="Proteomes" id="UP000191056"/>
    </source>
</evidence>
<keyword evidence="4" id="KW-1185">Reference proteome</keyword>
<dbReference type="STRING" id="225345.CLCHR_24150"/>
<evidence type="ECO:0000313" key="5">
    <source>
        <dbReference type="Proteomes" id="UP000265930"/>
    </source>
</evidence>
<feature type="transmembrane region" description="Helical" evidence="1">
    <location>
        <begin position="91"/>
        <end position="112"/>
    </location>
</feature>
<feature type="transmembrane region" description="Helical" evidence="1">
    <location>
        <begin position="66"/>
        <end position="85"/>
    </location>
</feature>
<organism evidence="2 4">
    <name type="scientific">Clostridium chromiireducens</name>
    <dbReference type="NCBI Taxonomy" id="225345"/>
    <lineage>
        <taxon>Bacteria</taxon>
        <taxon>Bacillati</taxon>
        <taxon>Bacillota</taxon>
        <taxon>Clostridia</taxon>
        <taxon>Eubacteriales</taxon>
        <taxon>Clostridiaceae</taxon>
        <taxon>Clostridium</taxon>
    </lineage>
</organism>
<evidence type="ECO:0000313" key="3">
    <source>
        <dbReference type="EMBL" id="RII34068.1"/>
    </source>
</evidence>
<dbReference type="EMBL" id="QXDJ01000003">
    <property type="protein sequence ID" value="RII34068.1"/>
    <property type="molecule type" value="Genomic_DNA"/>
</dbReference>
<dbReference type="RefSeq" id="WP_119366877.1">
    <property type="nucleotide sequence ID" value="NZ_MZGT01000029.1"/>
</dbReference>
<dbReference type="AlphaFoldDB" id="A0A1V4INK4"/>
<keyword evidence="1" id="KW-0472">Membrane</keyword>
<keyword evidence="1" id="KW-0812">Transmembrane</keyword>